<dbReference type="RefSeq" id="WP_146305351.1">
    <property type="nucleotide sequence ID" value="NZ_VOHS01000010.1"/>
</dbReference>
<sequence length="31" mass="3840">MFKDNYYFMMGDNKPYSEDSRYLGLIPERKM</sequence>
<evidence type="ECO:0000259" key="2">
    <source>
        <dbReference type="Pfam" id="PF10502"/>
    </source>
</evidence>
<dbReference type="InterPro" id="IPR019758">
    <property type="entry name" value="Pept_S26A_signal_pept_1_CS"/>
</dbReference>
<evidence type="ECO:0000256" key="1">
    <source>
        <dbReference type="ARBA" id="ARBA00022801"/>
    </source>
</evidence>
<keyword evidence="1" id="KW-0378">Hydrolase</keyword>
<dbReference type="Proteomes" id="UP000318815">
    <property type="component" value="Unassembled WGS sequence"/>
</dbReference>
<dbReference type="InterPro" id="IPR019533">
    <property type="entry name" value="Peptidase_S26"/>
</dbReference>
<dbReference type="AlphaFoldDB" id="A0A5C6LRM6"/>
<dbReference type="GO" id="GO:0006465">
    <property type="term" value="P:signal peptide processing"/>
    <property type="evidence" value="ECO:0007669"/>
    <property type="project" value="InterPro"/>
</dbReference>
<gene>
    <name evidence="3" type="ORF">FEF09_12090</name>
</gene>
<dbReference type="OrthoDB" id="9815782at2"/>
<evidence type="ECO:0000313" key="4">
    <source>
        <dbReference type="Proteomes" id="UP000318815"/>
    </source>
</evidence>
<dbReference type="GO" id="GO:0004252">
    <property type="term" value="F:serine-type endopeptidase activity"/>
    <property type="evidence" value="ECO:0007669"/>
    <property type="project" value="InterPro"/>
</dbReference>
<dbReference type="Gene3D" id="2.10.109.10">
    <property type="entry name" value="Umud Fragment, subunit A"/>
    <property type="match status" value="1"/>
</dbReference>
<reference evidence="3 4" key="1">
    <citation type="submission" date="2019-08" db="EMBL/GenBank/DDBJ databases">
        <title>Whole genome sequencing of chitin degrading bacteria Chitinophaga pinensis YS16.</title>
        <authorList>
            <person name="Singh R.P."/>
            <person name="Manchanda G."/>
            <person name="Maurya I.K."/>
            <person name="Joshi N.K."/>
            <person name="Srivastava A.K."/>
        </authorList>
    </citation>
    <scope>NUCLEOTIDE SEQUENCE [LARGE SCALE GENOMIC DNA]</scope>
    <source>
        <strain evidence="3 4">YS-16</strain>
    </source>
</reference>
<evidence type="ECO:0000313" key="3">
    <source>
        <dbReference type="EMBL" id="TWW00085.1"/>
    </source>
</evidence>
<dbReference type="SUPFAM" id="SSF51306">
    <property type="entry name" value="LexA/Signal peptidase"/>
    <property type="match status" value="1"/>
</dbReference>
<feature type="domain" description="Peptidase S26" evidence="2">
    <location>
        <begin position="4"/>
        <end position="30"/>
    </location>
</feature>
<organism evidence="3 4">
    <name type="scientific">Chitinophaga pinensis</name>
    <dbReference type="NCBI Taxonomy" id="79329"/>
    <lineage>
        <taxon>Bacteria</taxon>
        <taxon>Pseudomonadati</taxon>
        <taxon>Bacteroidota</taxon>
        <taxon>Chitinophagia</taxon>
        <taxon>Chitinophagales</taxon>
        <taxon>Chitinophagaceae</taxon>
        <taxon>Chitinophaga</taxon>
    </lineage>
</organism>
<protein>
    <recommendedName>
        <fullName evidence="2">Peptidase S26 domain-containing protein</fullName>
    </recommendedName>
</protein>
<dbReference type="InterPro" id="IPR036286">
    <property type="entry name" value="LexA/Signal_pep-like_sf"/>
</dbReference>
<comment type="caution">
    <text evidence="3">The sequence shown here is derived from an EMBL/GenBank/DDBJ whole genome shotgun (WGS) entry which is preliminary data.</text>
</comment>
<dbReference type="PROSITE" id="PS00761">
    <property type="entry name" value="SPASE_I_3"/>
    <property type="match status" value="1"/>
</dbReference>
<dbReference type="GO" id="GO:0016020">
    <property type="term" value="C:membrane"/>
    <property type="evidence" value="ECO:0007669"/>
    <property type="project" value="InterPro"/>
</dbReference>
<proteinExistence type="predicted"/>
<dbReference type="CDD" id="cd06530">
    <property type="entry name" value="S26_SPase_I"/>
    <property type="match status" value="1"/>
</dbReference>
<keyword evidence="4" id="KW-1185">Reference proteome</keyword>
<dbReference type="Pfam" id="PF10502">
    <property type="entry name" value="Peptidase_S26"/>
    <property type="match status" value="1"/>
</dbReference>
<name>A0A5C6LRM6_9BACT</name>
<dbReference type="EMBL" id="VOHS01000010">
    <property type="protein sequence ID" value="TWW00085.1"/>
    <property type="molecule type" value="Genomic_DNA"/>
</dbReference>
<accession>A0A5C6LRM6</accession>